<feature type="compositionally biased region" description="Low complexity" evidence="7">
    <location>
        <begin position="99"/>
        <end position="109"/>
    </location>
</feature>
<keyword evidence="10" id="KW-1185">Reference proteome</keyword>
<evidence type="ECO:0000256" key="4">
    <source>
        <dbReference type="ARBA" id="ARBA00023163"/>
    </source>
</evidence>
<dbReference type="AlphaFoldDB" id="A0AAQ3QGF2"/>
<keyword evidence="3" id="KW-0238">DNA-binding</keyword>
<keyword evidence="4" id="KW-0804">Transcription</keyword>
<evidence type="ECO:0000256" key="2">
    <source>
        <dbReference type="ARBA" id="ARBA00023015"/>
    </source>
</evidence>
<dbReference type="InterPro" id="IPR044810">
    <property type="entry name" value="WRKY_plant"/>
</dbReference>
<dbReference type="PANTHER" id="PTHR32096:SF61">
    <property type="entry name" value="WRKY TRANSCRIPTION FACTOR 22"/>
    <property type="match status" value="1"/>
</dbReference>
<name>A0AAQ3QGF2_9LILI</name>
<accession>A0AAQ3QGF2</accession>
<comment type="similarity">
    <text evidence="6">Belongs to the WRKY group II-e family.</text>
</comment>
<dbReference type="SUPFAM" id="SSF118290">
    <property type="entry name" value="WRKY DNA-binding domain"/>
    <property type="match status" value="1"/>
</dbReference>
<dbReference type="GO" id="GO:0005634">
    <property type="term" value="C:nucleus"/>
    <property type="evidence" value="ECO:0007669"/>
    <property type="project" value="UniProtKB-SubCell"/>
</dbReference>
<dbReference type="EMBL" id="CP136894">
    <property type="protein sequence ID" value="WOL08323.1"/>
    <property type="molecule type" value="Genomic_DNA"/>
</dbReference>
<dbReference type="InterPro" id="IPR003657">
    <property type="entry name" value="WRKY_dom"/>
</dbReference>
<dbReference type="PANTHER" id="PTHR32096">
    <property type="entry name" value="WRKY TRANSCRIPTION FACTOR 30-RELATED-RELATED"/>
    <property type="match status" value="1"/>
</dbReference>
<dbReference type="FunFam" id="2.20.25.80:FF:000007">
    <property type="entry name" value="WRKY transcription factor 22"/>
    <property type="match status" value="1"/>
</dbReference>
<feature type="compositionally biased region" description="Low complexity" evidence="7">
    <location>
        <begin position="224"/>
        <end position="261"/>
    </location>
</feature>
<dbReference type="InterPro" id="IPR036576">
    <property type="entry name" value="WRKY_dom_sf"/>
</dbReference>
<feature type="compositionally biased region" description="Acidic residues" evidence="7">
    <location>
        <begin position="278"/>
        <end position="288"/>
    </location>
</feature>
<evidence type="ECO:0000256" key="7">
    <source>
        <dbReference type="SAM" id="MobiDB-lite"/>
    </source>
</evidence>
<dbReference type="GO" id="GO:0003700">
    <property type="term" value="F:DNA-binding transcription factor activity"/>
    <property type="evidence" value="ECO:0007669"/>
    <property type="project" value="InterPro"/>
</dbReference>
<dbReference type="PROSITE" id="PS50811">
    <property type="entry name" value="WRKY"/>
    <property type="match status" value="1"/>
</dbReference>
<dbReference type="GO" id="GO:0000976">
    <property type="term" value="F:transcription cis-regulatory region binding"/>
    <property type="evidence" value="ECO:0007669"/>
    <property type="project" value="TreeGrafter"/>
</dbReference>
<reference evidence="9 10" key="1">
    <citation type="submission" date="2023-10" db="EMBL/GenBank/DDBJ databases">
        <title>Chromosome-scale genome assembly provides insights into flower coloration mechanisms of Canna indica.</title>
        <authorList>
            <person name="Li C."/>
        </authorList>
    </citation>
    <scope>NUCLEOTIDE SEQUENCE [LARGE SCALE GENOMIC DNA]</scope>
    <source>
        <tissue evidence="9">Flower</tissue>
    </source>
</reference>
<evidence type="ECO:0000256" key="6">
    <source>
        <dbReference type="ARBA" id="ARBA00060761"/>
    </source>
</evidence>
<protein>
    <recommendedName>
        <fullName evidence="8">WRKY domain-containing protein</fullName>
    </recommendedName>
</protein>
<feature type="region of interest" description="Disordered" evidence="7">
    <location>
        <begin position="99"/>
        <end position="138"/>
    </location>
</feature>
<dbReference type="Gene3D" id="2.20.25.80">
    <property type="entry name" value="WRKY domain"/>
    <property type="match status" value="1"/>
</dbReference>
<evidence type="ECO:0000256" key="5">
    <source>
        <dbReference type="ARBA" id="ARBA00023242"/>
    </source>
</evidence>
<comment type="subcellular location">
    <subcellularLocation>
        <location evidence="1">Nucleus</location>
    </subcellularLocation>
</comment>
<dbReference type="SMART" id="SM00774">
    <property type="entry name" value="WRKY"/>
    <property type="match status" value="1"/>
</dbReference>
<feature type="region of interest" description="Disordered" evidence="7">
    <location>
        <begin position="208"/>
        <end position="288"/>
    </location>
</feature>
<evidence type="ECO:0000256" key="1">
    <source>
        <dbReference type="ARBA" id="ARBA00004123"/>
    </source>
</evidence>
<sequence>MANDDWDLGAVVRSCRLSSCSAPAARRSSFASFPLPVASLEVAEEAEGGKGFSFLGFPDLFRGRNNGQELEELYKPFFPKVPQQSLRAGASTVSPASAAPLPAPVAGPVHQPPSSRIPHRPLSQIPRSKRRKNQQKKVVCHVPATGLSSDVWAWRKYGQKPIKGSPYPRGYYRCSSSKSCLARKQVERSRADPGMFIITYTAEHNHAVPTHRNSLAGSTRHKLPSSAPAAAPGGDSLPPAENSSTSPPSSSTAAELSPTTPLTSSMEDEVLHPRQQEGDEGDEGEEDLDEDEGMLLVEDLEMIGEDDLLFMGFEEEASVPAAGGAASAAVAFLGDDGGLGDHFLTPPWLSSSKNAAAAAGGR</sequence>
<keyword evidence="2" id="KW-0805">Transcription regulation</keyword>
<evidence type="ECO:0000259" key="8">
    <source>
        <dbReference type="PROSITE" id="PS50811"/>
    </source>
</evidence>
<evidence type="ECO:0000256" key="3">
    <source>
        <dbReference type="ARBA" id="ARBA00023125"/>
    </source>
</evidence>
<proteinExistence type="inferred from homology"/>
<evidence type="ECO:0000313" key="9">
    <source>
        <dbReference type="EMBL" id="WOL08323.1"/>
    </source>
</evidence>
<keyword evidence="5" id="KW-0539">Nucleus</keyword>
<gene>
    <name evidence="9" type="ORF">Cni_G17076</name>
</gene>
<dbReference type="Proteomes" id="UP001327560">
    <property type="component" value="Chromosome 5"/>
</dbReference>
<evidence type="ECO:0000313" key="10">
    <source>
        <dbReference type="Proteomes" id="UP001327560"/>
    </source>
</evidence>
<dbReference type="Pfam" id="PF03106">
    <property type="entry name" value="WRKY"/>
    <property type="match status" value="1"/>
</dbReference>
<feature type="domain" description="WRKY" evidence="8">
    <location>
        <begin position="143"/>
        <end position="209"/>
    </location>
</feature>
<organism evidence="9 10">
    <name type="scientific">Canna indica</name>
    <name type="common">Indian-shot</name>
    <dbReference type="NCBI Taxonomy" id="4628"/>
    <lineage>
        <taxon>Eukaryota</taxon>
        <taxon>Viridiplantae</taxon>
        <taxon>Streptophyta</taxon>
        <taxon>Embryophyta</taxon>
        <taxon>Tracheophyta</taxon>
        <taxon>Spermatophyta</taxon>
        <taxon>Magnoliopsida</taxon>
        <taxon>Liliopsida</taxon>
        <taxon>Zingiberales</taxon>
        <taxon>Cannaceae</taxon>
        <taxon>Canna</taxon>
    </lineage>
</organism>
<feature type="compositionally biased region" description="Basic residues" evidence="7">
    <location>
        <begin position="127"/>
        <end position="138"/>
    </location>
</feature>